<evidence type="ECO:0000313" key="5">
    <source>
        <dbReference type="Proteomes" id="UP000503162"/>
    </source>
</evidence>
<feature type="compositionally biased region" description="Basic residues" evidence="3">
    <location>
        <begin position="12"/>
        <end position="22"/>
    </location>
</feature>
<protein>
    <submittedName>
        <fullName evidence="4">DNA-binding protein</fullName>
    </submittedName>
</protein>
<dbReference type="AlphaFoldDB" id="A0A6G8ICI5"/>
<dbReference type="GO" id="GO:0003677">
    <property type="term" value="F:DNA binding"/>
    <property type="evidence" value="ECO:0007669"/>
    <property type="project" value="UniProtKB-KW"/>
</dbReference>
<dbReference type="Pfam" id="PF00216">
    <property type="entry name" value="Bac_DNA_binding"/>
    <property type="match status" value="1"/>
</dbReference>
<keyword evidence="5" id="KW-1185">Reference proteome</keyword>
<dbReference type="InterPro" id="IPR000119">
    <property type="entry name" value="Hist_DNA-bd"/>
</dbReference>
<dbReference type="KEGG" id="hcz:G9Q37_00850"/>
<dbReference type="CDD" id="cd13834">
    <property type="entry name" value="HU_like"/>
    <property type="match status" value="1"/>
</dbReference>
<dbReference type="Gene3D" id="4.10.520.10">
    <property type="entry name" value="IHF-like DNA-binding proteins"/>
    <property type="match status" value="1"/>
</dbReference>
<evidence type="ECO:0000256" key="3">
    <source>
        <dbReference type="SAM" id="MobiDB-lite"/>
    </source>
</evidence>
<sequence>MATAKKAAPKAAAKKSAVKSKAVKAAPKAAVKAAPKGAGVLKPIKETFNKTSLVNHLVQASGTDAKTVKSVLGSLEATIHASLSKKGAGAFTWPGVLKITALQVPAKKARKGIDPFTKVERMFAAKPASVKVKARFFKKVKDAAL</sequence>
<organism evidence="4 5">
    <name type="scientific">Hydrogenophaga crocea</name>
    <dbReference type="NCBI Taxonomy" id="2716225"/>
    <lineage>
        <taxon>Bacteria</taxon>
        <taxon>Pseudomonadati</taxon>
        <taxon>Pseudomonadota</taxon>
        <taxon>Betaproteobacteria</taxon>
        <taxon>Burkholderiales</taxon>
        <taxon>Comamonadaceae</taxon>
        <taxon>Hydrogenophaga</taxon>
    </lineage>
</organism>
<dbReference type="EMBL" id="CP049989">
    <property type="protein sequence ID" value="QIM50778.1"/>
    <property type="molecule type" value="Genomic_DNA"/>
</dbReference>
<feature type="region of interest" description="Disordered" evidence="3">
    <location>
        <begin position="1"/>
        <end position="23"/>
    </location>
</feature>
<dbReference type="Proteomes" id="UP000503162">
    <property type="component" value="Chromosome"/>
</dbReference>
<proteinExistence type="inferred from homology"/>
<keyword evidence="2 4" id="KW-0238">DNA-binding</keyword>
<dbReference type="GO" id="GO:0030527">
    <property type="term" value="F:structural constituent of chromatin"/>
    <property type="evidence" value="ECO:0007669"/>
    <property type="project" value="InterPro"/>
</dbReference>
<dbReference type="SUPFAM" id="SSF47729">
    <property type="entry name" value="IHF-like DNA-binding proteins"/>
    <property type="match status" value="1"/>
</dbReference>
<gene>
    <name evidence="4" type="ORF">G9Q37_00850</name>
</gene>
<feature type="compositionally biased region" description="Low complexity" evidence="3">
    <location>
        <begin position="1"/>
        <end position="11"/>
    </location>
</feature>
<comment type="similarity">
    <text evidence="1">Belongs to the bacterial histone-like protein family.</text>
</comment>
<reference evidence="4 5" key="1">
    <citation type="submission" date="2020-03" db="EMBL/GenBank/DDBJ databases">
        <title>Hydrogenophaga sp. nov. isolated from cyanobacterial mat.</title>
        <authorList>
            <person name="Thorat V."/>
            <person name="Kirdat K."/>
            <person name="Tiwarekar B."/>
            <person name="Costa E.D."/>
            <person name="Yadav A."/>
        </authorList>
    </citation>
    <scope>NUCLEOTIDE SEQUENCE [LARGE SCALE GENOMIC DNA]</scope>
    <source>
        <strain evidence="4 5">BA0156</strain>
    </source>
</reference>
<dbReference type="RefSeq" id="WP_166223161.1">
    <property type="nucleotide sequence ID" value="NZ_CP049989.1"/>
</dbReference>
<evidence type="ECO:0000313" key="4">
    <source>
        <dbReference type="EMBL" id="QIM50778.1"/>
    </source>
</evidence>
<evidence type="ECO:0000256" key="1">
    <source>
        <dbReference type="ARBA" id="ARBA00010529"/>
    </source>
</evidence>
<dbReference type="InterPro" id="IPR010992">
    <property type="entry name" value="IHF-like_DNA-bd_dom_sf"/>
</dbReference>
<name>A0A6G8ICI5_9BURK</name>
<accession>A0A6G8ICI5</accession>
<evidence type="ECO:0000256" key="2">
    <source>
        <dbReference type="ARBA" id="ARBA00023125"/>
    </source>
</evidence>